<dbReference type="InterPro" id="IPR009078">
    <property type="entry name" value="Ferritin-like_SF"/>
</dbReference>
<sequence>MVSERMQEALNRQLNAELYSAYLYLSMAAYYEASDLPGFANWMRVQAQEELAHAMKFYDYLVQRGARVVLEEIEKPPFEWESPLEVSKHVLEHERKVTGLINDLVDLAISERDHATNNFLQWFVAEQVEEEESAGSVLQKVRLASDSPSGLLMLDAELGKRVYNPPANEKGG</sequence>
<dbReference type="InterPro" id="IPR001519">
    <property type="entry name" value="Ferritin"/>
</dbReference>
<dbReference type="STRING" id="79929.MTBMA_c06090"/>
<dbReference type="InterPro" id="IPR012347">
    <property type="entry name" value="Ferritin-like"/>
</dbReference>
<dbReference type="CDD" id="cd01055">
    <property type="entry name" value="Nonheme_Ferritin"/>
    <property type="match status" value="1"/>
</dbReference>
<dbReference type="Pfam" id="PF00210">
    <property type="entry name" value="Ferritin"/>
    <property type="match status" value="1"/>
</dbReference>
<dbReference type="GeneID" id="9704317"/>
<dbReference type="Gene3D" id="1.20.1260.10">
    <property type="match status" value="1"/>
</dbReference>
<dbReference type="FunFam" id="1.20.1260.10:FF:000001">
    <property type="entry name" value="Non-heme ferritin"/>
    <property type="match status" value="1"/>
</dbReference>
<evidence type="ECO:0000256" key="2">
    <source>
        <dbReference type="ARBA" id="ARBA00022723"/>
    </source>
</evidence>
<name>D9PVF6_METTM</name>
<evidence type="ECO:0000259" key="5">
    <source>
        <dbReference type="PROSITE" id="PS50905"/>
    </source>
</evidence>
<evidence type="ECO:0000256" key="4">
    <source>
        <dbReference type="ARBA" id="ARBA00023004"/>
    </source>
</evidence>
<gene>
    <name evidence="6" type="primary">ftnA</name>
    <name evidence="6" type="ordered locus">MTBMA_c06090</name>
</gene>
<dbReference type="EMBL" id="CP001710">
    <property type="protein sequence ID" value="ADL58204.1"/>
    <property type="molecule type" value="Genomic_DNA"/>
</dbReference>
<dbReference type="GO" id="GO:0004322">
    <property type="term" value="F:ferroxidase activity"/>
    <property type="evidence" value="ECO:0007669"/>
    <property type="project" value="TreeGrafter"/>
</dbReference>
<dbReference type="KEGG" id="mmg:MTBMA_c06090"/>
<dbReference type="GO" id="GO:0006879">
    <property type="term" value="P:intracellular iron ion homeostasis"/>
    <property type="evidence" value="ECO:0007669"/>
    <property type="project" value="UniProtKB-KW"/>
</dbReference>
<feature type="domain" description="Ferritin-like diiron" evidence="5">
    <location>
        <begin position="1"/>
        <end position="145"/>
    </location>
</feature>
<dbReference type="GO" id="GO:0006826">
    <property type="term" value="P:iron ion transport"/>
    <property type="evidence" value="ECO:0007669"/>
    <property type="project" value="InterPro"/>
</dbReference>
<dbReference type="GO" id="GO:0008198">
    <property type="term" value="F:ferrous iron binding"/>
    <property type="evidence" value="ECO:0007669"/>
    <property type="project" value="TreeGrafter"/>
</dbReference>
<keyword evidence="7" id="KW-1185">Reference proteome</keyword>
<dbReference type="GO" id="GO:0008199">
    <property type="term" value="F:ferric iron binding"/>
    <property type="evidence" value="ECO:0007669"/>
    <property type="project" value="InterPro"/>
</dbReference>
<dbReference type="Proteomes" id="UP000000345">
    <property type="component" value="Chromosome"/>
</dbReference>
<dbReference type="GO" id="GO:0005829">
    <property type="term" value="C:cytosol"/>
    <property type="evidence" value="ECO:0007669"/>
    <property type="project" value="TreeGrafter"/>
</dbReference>
<keyword evidence="2" id="KW-0479">Metal-binding</keyword>
<keyword evidence="4" id="KW-0408">Iron</keyword>
<dbReference type="PaxDb" id="79929-MTBMA_c06090"/>
<evidence type="ECO:0000313" key="6">
    <source>
        <dbReference type="EMBL" id="ADL58204.1"/>
    </source>
</evidence>
<proteinExistence type="predicted"/>
<dbReference type="AlphaFoldDB" id="D9PVF6"/>
<dbReference type="PATRIC" id="fig|79929.8.peg.593"/>
<organism evidence="6 7">
    <name type="scientific">Methanothermobacter marburgensis (strain ATCC BAA-927 / DSM 2133 / JCM 14651 / NBRC 100331 / OCM 82 / Marburg)</name>
    <name type="common">Methanobacterium thermoautotrophicum</name>
    <dbReference type="NCBI Taxonomy" id="79929"/>
    <lineage>
        <taxon>Archaea</taxon>
        <taxon>Methanobacteriati</taxon>
        <taxon>Methanobacteriota</taxon>
        <taxon>Methanomada group</taxon>
        <taxon>Methanobacteria</taxon>
        <taxon>Methanobacteriales</taxon>
        <taxon>Methanobacteriaceae</taxon>
        <taxon>Methanothermobacter</taxon>
    </lineage>
</organism>
<dbReference type="OrthoDB" id="4859at2157"/>
<dbReference type="InterPro" id="IPR008331">
    <property type="entry name" value="Ferritin_DPS_dom"/>
</dbReference>
<dbReference type="SUPFAM" id="SSF47240">
    <property type="entry name" value="Ferritin-like"/>
    <property type="match status" value="1"/>
</dbReference>
<dbReference type="PANTHER" id="PTHR11431:SF127">
    <property type="entry name" value="BACTERIAL NON-HEME FERRITIN"/>
    <property type="match status" value="1"/>
</dbReference>
<evidence type="ECO:0000256" key="1">
    <source>
        <dbReference type="ARBA" id="ARBA00022434"/>
    </source>
</evidence>
<dbReference type="GeneID" id="77399390"/>
<keyword evidence="3" id="KW-0560">Oxidoreductase</keyword>
<protein>
    <submittedName>
        <fullName evidence="6">Ferritin</fullName>
    </submittedName>
</protein>
<dbReference type="RefSeq" id="WP_013295428.1">
    <property type="nucleotide sequence ID" value="NC_014408.1"/>
</dbReference>
<dbReference type="InterPro" id="IPR009040">
    <property type="entry name" value="Ferritin-like_diiron"/>
</dbReference>
<dbReference type="PANTHER" id="PTHR11431">
    <property type="entry name" value="FERRITIN"/>
    <property type="match status" value="1"/>
</dbReference>
<reference key="1">
    <citation type="submission" date="2009-08" db="EMBL/GenBank/DDBJ databases">
        <title>The genome sequence of Methanothermobacter marburgensis.</title>
        <authorList>
            <person name="Kaster A."/>
            <person name="Seedorf H."/>
            <person name="Goenrich M."/>
            <person name="Wiezer A."/>
            <person name="Liesegang H."/>
            <person name="Thauer R."/>
            <person name="Gottschalk G."/>
        </authorList>
    </citation>
    <scope>NUCLEOTIDE SEQUENCE</scope>
    <source>
        <strain>Marburg</strain>
    </source>
</reference>
<dbReference type="PROSITE" id="PS50905">
    <property type="entry name" value="FERRITIN_LIKE"/>
    <property type="match status" value="1"/>
</dbReference>
<keyword evidence="1" id="KW-0409">Iron storage</keyword>
<accession>D9PVF6</accession>
<dbReference type="GO" id="GO:0042802">
    <property type="term" value="F:identical protein binding"/>
    <property type="evidence" value="ECO:0007669"/>
    <property type="project" value="UniProtKB-ARBA"/>
</dbReference>
<dbReference type="InterPro" id="IPR041719">
    <property type="entry name" value="Ferritin_prok"/>
</dbReference>
<evidence type="ECO:0000256" key="3">
    <source>
        <dbReference type="ARBA" id="ARBA00023002"/>
    </source>
</evidence>
<evidence type="ECO:0000313" key="7">
    <source>
        <dbReference type="Proteomes" id="UP000000345"/>
    </source>
</evidence>
<dbReference type="HOGENOM" id="CLU_065681_1_2_2"/>
<reference evidence="6 7" key="2">
    <citation type="journal article" date="2010" name="J. Bacteriol.">
        <title>Complete genome sequence of Methanothermobacter marburgensis, a methanoarchaeon model organism.</title>
        <authorList>
            <person name="Liesegang H."/>
            <person name="Kaster A.K."/>
            <person name="Wiezer A."/>
            <person name="Goenrich M."/>
            <person name="Wollherr A."/>
            <person name="Seedorf H."/>
            <person name="Gottschalk G."/>
            <person name="Thauer R.K."/>
        </authorList>
    </citation>
    <scope>NUCLEOTIDE SEQUENCE [LARGE SCALE GENOMIC DNA]</scope>
    <source>
        <strain evidence="7">ATCC BAA-927 / DSM 2133 / JCM 14651 / NBRC 100331 / OCM 82 / Marburg</strain>
    </source>
</reference>